<dbReference type="InterPro" id="IPR011711">
    <property type="entry name" value="GntR_C"/>
</dbReference>
<dbReference type="PANTHER" id="PTHR43537">
    <property type="entry name" value="TRANSCRIPTIONAL REGULATOR, GNTR FAMILY"/>
    <property type="match status" value="1"/>
</dbReference>
<dbReference type="GO" id="GO:0003677">
    <property type="term" value="F:DNA binding"/>
    <property type="evidence" value="ECO:0007669"/>
    <property type="project" value="UniProtKB-KW"/>
</dbReference>
<dbReference type="SMART" id="SM00345">
    <property type="entry name" value="HTH_GNTR"/>
    <property type="match status" value="1"/>
</dbReference>
<dbReference type="AlphaFoldDB" id="A0AAW5BUL1"/>
<dbReference type="Gene3D" id="1.20.120.530">
    <property type="entry name" value="GntR ligand-binding domain-like"/>
    <property type="match status" value="1"/>
</dbReference>
<evidence type="ECO:0000256" key="2">
    <source>
        <dbReference type="ARBA" id="ARBA00023125"/>
    </source>
</evidence>
<organism evidence="5 8">
    <name type="scientific">Enterocloster aldenensis</name>
    <dbReference type="NCBI Taxonomy" id="358742"/>
    <lineage>
        <taxon>Bacteria</taxon>
        <taxon>Bacillati</taxon>
        <taxon>Bacillota</taxon>
        <taxon>Clostridia</taxon>
        <taxon>Lachnospirales</taxon>
        <taxon>Lachnospiraceae</taxon>
        <taxon>Enterocloster</taxon>
    </lineage>
</organism>
<dbReference type="GeneID" id="97204489"/>
<dbReference type="PROSITE" id="PS50949">
    <property type="entry name" value="HTH_GNTR"/>
    <property type="match status" value="1"/>
</dbReference>
<reference evidence="6" key="2">
    <citation type="submission" date="2020-02" db="EMBL/GenBank/DDBJ databases">
        <authorList>
            <person name="Littmann E."/>
            <person name="Sorbara M."/>
        </authorList>
    </citation>
    <scope>NUCLEOTIDE SEQUENCE</scope>
    <source>
        <strain evidence="6">MSK.1.17</strain>
    </source>
</reference>
<evidence type="ECO:0000256" key="1">
    <source>
        <dbReference type="ARBA" id="ARBA00023015"/>
    </source>
</evidence>
<gene>
    <name evidence="6" type="ORF">G5B36_03460</name>
    <name evidence="5" type="ORF">L0N08_05830</name>
</gene>
<evidence type="ECO:0000313" key="6">
    <source>
        <dbReference type="EMBL" id="NSJ47754.1"/>
    </source>
</evidence>
<dbReference type="Pfam" id="PF00392">
    <property type="entry name" value="GntR"/>
    <property type="match status" value="1"/>
</dbReference>
<keyword evidence="3" id="KW-0804">Transcription</keyword>
<protein>
    <submittedName>
        <fullName evidence="5">GntR family transcriptional regulator</fullName>
    </submittedName>
</protein>
<dbReference type="PANTHER" id="PTHR43537:SF24">
    <property type="entry name" value="GLUCONATE OPERON TRANSCRIPTIONAL REPRESSOR"/>
    <property type="match status" value="1"/>
</dbReference>
<evidence type="ECO:0000313" key="7">
    <source>
        <dbReference type="Proteomes" id="UP000669239"/>
    </source>
</evidence>
<dbReference type="Gene3D" id="1.10.10.10">
    <property type="entry name" value="Winged helix-like DNA-binding domain superfamily/Winged helix DNA-binding domain"/>
    <property type="match status" value="1"/>
</dbReference>
<dbReference type="EMBL" id="JAAITT010000003">
    <property type="protein sequence ID" value="NSJ47754.1"/>
    <property type="molecule type" value="Genomic_DNA"/>
</dbReference>
<dbReference type="InterPro" id="IPR036390">
    <property type="entry name" value="WH_DNA-bd_sf"/>
</dbReference>
<dbReference type="InterPro" id="IPR008920">
    <property type="entry name" value="TF_FadR/GntR_C"/>
</dbReference>
<dbReference type="GO" id="GO:0003700">
    <property type="term" value="F:DNA-binding transcription factor activity"/>
    <property type="evidence" value="ECO:0007669"/>
    <property type="project" value="InterPro"/>
</dbReference>
<keyword evidence="1" id="KW-0805">Transcription regulation</keyword>
<reference evidence="5" key="3">
    <citation type="submission" date="2022-01" db="EMBL/GenBank/DDBJ databases">
        <title>Collection of gut derived symbiotic bacterial strains cultured from healthy donors.</title>
        <authorList>
            <person name="Lin H."/>
            <person name="Kohout C."/>
            <person name="Waligurski E."/>
            <person name="Pamer E.G."/>
        </authorList>
    </citation>
    <scope>NUCLEOTIDE SEQUENCE</scope>
    <source>
        <strain evidence="5">DFI.6.55</strain>
    </source>
</reference>
<accession>A0AAW5BUL1</accession>
<reference evidence="6 7" key="1">
    <citation type="journal article" date="2020" name="Cell Host Microbe">
        <title>Functional and Genomic Variation between Human-Derived Isolates of Lachnospiraceae Reveals Inter- and Intra-Species Diversity.</title>
        <authorList>
            <person name="Sorbara M.T."/>
            <person name="Littmann E.R."/>
            <person name="Fontana E."/>
            <person name="Moody T.U."/>
            <person name="Kohout C.E."/>
            <person name="Gjonbalaj M."/>
            <person name="Eaton V."/>
            <person name="Seok R."/>
            <person name="Leiner I.M."/>
            <person name="Pamer E.G."/>
        </authorList>
    </citation>
    <scope>NUCLEOTIDE SEQUENCE [LARGE SCALE GENOMIC DNA]</scope>
    <source>
        <strain evidence="6 7">MSK.1.17</strain>
    </source>
</reference>
<dbReference type="SUPFAM" id="SSF48008">
    <property type="entry name" value="GntR ligand-binding domain-like"/>
    <property type="match status" value="1"/>
</dbReference>
<evidence type="ECO:0000256" key="3">
    <source>
        <dbReference type="ARBA" id="ARBA00023163"/>
    </source>
</evidence>
<evidence type="ECO:0000313" key="8">
    <source>
        <dbReference type="Proteomes" id="UP001299608"/>
    </source>
</evidence>
<sequence length="228" mass="26584">MKKKDTANPLSDEVYTALKKKILDFDLVPGQLLMVQEQANIFGISRTPVREAMVRLREEDMLVEATGGKFRVSQITWSFIRDLFDARMVLEGHAIENIKNYRPEHFLEDLYQSIEALKYNVENDQVYESFVEDNHFHQIIASCSNNSIMKDLLKNLGDHQLRIRFLAVQLPGRMIHTIREHTEIYQAIKDGKYEDAVDKLHNHLNESLQELDKSRKNPMSIISNLIKE</sequence>
<evidence type="ECO:0000313" key="5">
    <source>
        <dbReference type="EMBL" id="MCG4744927.1"/>
    </source>
</evidence>
<name>A0AAW5BUL1_9FIRM</name>
<dbReference type="InterPro" id="IPR036388">
    <property type="entry name" value="WH-like_DNA-bd_sf"/>
</dbReference>
<dbReference type="SUPFAM" id="SSF46785">
    <property type="entry name" value="Winged helix' DNA-binding domain"/>
    <property type="match status" value="1"/>
</dbReference>
<keyword evidence="7" id="KW-1185">Reference proteome</keyword>
<dbReference type="RefSeq" id="WP_165640738.1">
    <property type="nucleotide sequence ID" value="NZ_BAABZL010000001.1"/>
</dbReference>
<proteinExistence type="predicted"/>
<keyword evidence="2" id="KW-0238">DNA-binding</keyword>
<evidence type="ECO:0000259" key="4">
    <source>
        <dbReference type="PROSITE" id="PS50949"/>
    </source>
</evidence>
<dbReference type="EMBL" id="JAKNGE010000006">
    <property type="protein sequence ID" value="MCG4744927.1"/>
    <property type="molecule type" value="Genomic_DNA"/>
</dbReference>
<dbReference type="SMART" id="SM00895">
    <property type="entry name" value="FCD"/>
    <property type="match status" value="1"/>
</dbReference>
<comment type="caution">
    <text evidence="5">The sequence shown here is derived from an EMBL/GenBank/DDBJ whole genome shotgun (WGS) entry which is preliminary data.</text>
</comment>
<dbReference type="Pfam" id="PF07729">
    <property type="entry name" value="FCD"/>
    <property type="match status" value="1"/>
</dbReference>
<dbReference type="Proteomes" id="UP000669239">
    <property type="component" value="Unassembled WGS sequence"/>
</dbReference>
<dbReference type="InterPro" id="IPR000524">
    <property type="entry name" value="Tscrpt_reg_HTH_GntR"/>
</dbReference>
<dbReference type="Proteomes" id="UP001299608">
    <property type="component" value="Unassembled WGS sequence"/>
</dbReference>
<feature type="domain" description="HTH gntR-type" evidence="4">
    <location>
        <begin position="8"/>
        <end position="75"/>
    </location>
</feature>